<dbReference type="AlphaFoldDB" id="A0A0F9IRQ4"/>
<protein>
    <submittedName>
        <fullName evidence="1">Uncharacterized protein</fullName>
    </submittedName>
</protein>
<organism evidence="1">
    <name type="scientific">marine sediment metagenome</name>
    <dbReference type="NCBI Taxonomy" id="412755"/>
    <lineage>
        <taxon>unclassified sequences</taxon>
        <taxon>metagenomes</taxon>
        <taxon>ecological metagenomes</taxon>
    </lineage>
</organism>
<comment type="caution">
    <text evidence="1">The sequence shown here is derived from an EMBL/GenBank/DDBJ whole genome shotgun (WGS) entry which is preliminary data.</text>
</comment>
<proteinExistence type="predicted"/>
<dbReference type="EMBL" id="LAZR01011752">
    <property type="protein sequence ID" value="KKM60048.1"/>
    <property type="molecule type" value="Genomic_DNA"/>
</dbReference>
<feature type="non-terminal residue" evidence="1">
    <location>
        <position position="1"/>
    </location>
</feature>
<evidence type="ECO:0000313" key="1">
    <source>
        <dbReference type="EMBL" id="KKM60048.1"/>
    </source>
</evidence>
<reference evidence="1" key="1">
    <citation type="journal article" date="2015" name="Nature">
        <title>Complex archaea that bridge the gap between prokaryotes and eukaryotes.</title>
        <authorList>
            <person name="Spang A."/>
            <person name="Saw J.H."/>
            <person name="Jorgensen S.L."/>
            <person name="Zaremba-Niedzwiedzka K."/>
            <person name="Martijn J."/>
            <person name="Lind A.E."/>
            <person name="van Eijk R."/>
            <person name="Schleper C."/>
            <person name="Guy L."/>
            <person name="Ettema T.J."/>
        </authorList>
    </citation>
    <scope>NUCLEOTIDE SEQUENCE</scope>
</reference>
<name>A0A0F9IRQ4_9ZZZZ</name>
<sequence length="153" mass="17316">VPIFDNVYLCPYLDIGTTGYIDTEEQYIYIGEYTPPGMPFMEVDLCLTEGITGEVYRCETCDGTFLTEFTNSQDTMCDSCYGDRYIPCETCSEEIDNHIDEIFTTESGLTLCETCFNIGYFECRGCAAYLEQAEQSPDDPTQCLECLPPEEDD</sequence>
<gene>
    <name evidence="1" type="ORF">LCGC14_1545850</name>
</gene>
<accession>A0A0F9IRQ4</accession>